<organism evidence="13 14">
    <name type="scientific">Rotavirus I</name>
    <dbReference type="NCBI Taxonomy" id="1637496"/>
    <lineage>
        <taxon>Viruses</taxon>
        <taxon>Riboviria</taxon>
        <taxon>Orthornavirae</taxon>
        <taxon>Duplornaviricota</taxon>
        <taxon>Resentoviricetes</taxon>
        <taxon>Reovirales</taxon>
        <taxon>Sedoreoviridae</taxon>
        <taxon>Rotavirus</taxon>
        <taxon>Rotavirus iotagastroenteritidis</taxon>
    </lineage>
</organism>
<evidence type="ECO:0000256" key="12">
    <source>
        <dbReference type="HAMAP-Rule" id="MF_04130"/>
    </source>
</evidence>
<dbReference type="GO" id="GO:0044166">
    <property type="term" value="C:host cell endoplasmic reticulum lumen"/>
    <property type="evidence" value="ECO:0007669"/>
    <property type="project" value="UniProtKB-SubCell"/>
</dbReference>
<dbReference type="InterPro" id="IPR001963">
    <property type="entry name" value="VP7"/>
</dbReference>
<evidence type="ECO:0000256" key="3">
    <source>
        <dbReference type="ARBA" id="ARBA00022708"/>
    </source>
</evidence>
<name>A0A0E3GNI1_9REOV</name>
<evidence type="ECO:0000256" key="8">
    <source>
        <dbReference type="ARBA" id="ARBA00022844"/>
    </source>
</evidence>
<keyword evidence="4 12" id="KW-0479">Metal-binding</keyword>
<evidence type="ECO:0000256" key="7">
    <source>
        <dbReference type="ARBA" id="ARBA00022837"/>
    </source>
</evidence>
<keyword evidence="9 12" id="KW-1015">Disulfide bond</keyword>
<dbReference type="Proteomes" id="UP000159125">
    <property type="component" value="Genome"/>
</dbReference>
<evidence type="ECO:0000256" key="10">
    <source>
        <dbReference type="ARBA" id="ARBA00023180"/>
    </source>
</evidence>
<keyword evidence="5" id="KW-0732">Signal</keyword>
<dbReference type="EMBL" id="KM369908">
    <property type="protein sequence ID" value="AKA63290.1"/>
    <property type="molecule type" value="Genomic_RNA"/>
</dbReference>
<proteinExistence type="inferred from homology"/>
<evidence type="ECO:0000256" key="2">
    <source>
        <dbReference type="ARBA" id="ARBA00022581"/>
    </source>
</evidence>
<sequence>MWFLLLLPIVSSTVVIQEYKPVDVCIFVYASSGDNSSAYYAFHTWMQRLQPVLATTYHVCGVQAVDSVDVIKAVAECSCLNDKLTDVNIVYSDEPQSTLATFIGNQNTCTKLQVRKAAYIHLNKSEEFFIYGKRDLKLCFLSSSYLGLDCDSANPTTWPTIDYNIQSIIHEKPIIYDIPEITYAVGIYPEADPTYICKRVDDNGINPTYFFAGDNSIQWGDQMAREINWGNVWNKVVSVSQALYKILDLFFNEKERIEQQPRYEL</sequence>
<dbReference type="GO" id="GO:0039621">
    <property type="term" value="C:T=13 icosahedral viral capsid"/>
    <property type="evidence" value="ECO:0007669"/>
    <property type="project" value="UniProtKB-UniRule"/>
</dbReference>
<evidence type="ECO:0000313" key="14">
    <source>
        <dbReference type="Proteomes" id="UP000159125"/>
    </source>
</evidence>
<reference evidence="13 14" key="1">
    <citation type="journal article" date="2015" name="Emerg. Infect. Dis.">
        <title>Candidate new rotavirus species in sheltered dogs, hungary.</title>
        <authorList>
            <person name="Mihalov-Kovacs E."/>
            <person name="Gellert A."/>
            <person name="Marton S."/>
            <person name="Farkas S.L."/>
            <person name="Feher E."/>
            <person name="Oldal M."/>
            <person name="Jakab F."/>
            <person name="Martella V."/>
            <person name="Banyai K."/>
        </authorList>
    </citation>
    <scope>NUCLEOTIDE SEQUENCE [LARGE SCALE GENOMIC DNA]</scope>
    <source>
        <strain evidence="13">KE528/2012</strain>
    </source>
</reference>
<comment type="similarity">
    <text evidence="12">Belongs to the rotavirus VP7 family.</text>
</comment>
<evidence type="ECO:0000313" key="13">
    <source>
        <dbReference type="EMBL" id="AKA63290.1"/>
    </source>
</evidence>
<keyword evidence="6 12" id="KW-1152">Outer capsid protein</keyword>
<evidence type="ECO:0000256" key="5">
    <source>
        <dbReference type="ARBA" id="ARBA00022729"/>
    </source>
</evidence>
<dbReference type="GO" id="GO:0016020">
    <property type="term" value="C:membrane"/>
    <property type="evidence" value="ECO:0007669"/>
    <property type="project" value="InterPro"/>
</dbReference>
<protein>
    <recommendedName>
        <fullName evidence="12">Outer capsid glycoprotein VP7</fullName>
    </recommendedName>
</protein>
<dbReference type="InterPro" id="IPR008818">
    <property type="entry name" value="Rotavirus_VP7"/>
</dbReference>
<keyword evidence="1 12" id="KW-0167">Capsid protein</keyword>
<evidence type="ECO:0000256" key="4">
    <source>
        <dbReference type="ARBA" id="ARBA00022723"/>
    </source>
</evidence>
<comment type="subcellular location">
    <subcellularLocation>
        <location evidence="12">Virion</location>
    </subcellularLocation>
    <subcellularLocation>
        <location evidence="12">Host endoplasmic reticulum lumen</location>
    </subcellularLocation>
    <text evidence="12">The outer layer contains 780 copies of VP7, grouped as 260 trimers. Immature double-layered particles assembled in the cytoplasm bud across the membrane of the endoplasmic reticulum, acquiring during this process a transient lipid membrane that is modified with the ER resident viral glycoproteins NSP4 and VP7; these enveloped particles also contain VP4. As the particles move towards the interior of the ER cisternae, the transient lipid membrane and the non-structural protein NSP4 are lost, while the virus surface proteins VP4 and VP7 rearrange to form the outermost virus protein layer, yielding mature infectious triple-layered particles.</text>
</comment>
<keyword evidence="3 12" id="KW-1146">T=13 icosahedral capsid protein</keyword>
<dbReference type="Pfam" id="PF05868">
    <property type="entry name" value="Rotavirus_VP7"/>
    <property type="match status" value="1"/>
</dbReference>
<keyword evidence="2 12" id="KW-0945">Host-virus interaction</keyword>
<dbReference type="GO" id="GO:0039624">
    <property type="term" value="C:viral outer capsid"/>
    <property type="evidence" value="ECO:0007669"/>
    <property type="project" value="UniProtKB-UniRule"/>
</dbReference>
<keyword evidence="10 12" id="KW-0325">Glycoprotein</keyword>
<keyword evidence="11 12" id="KW-1038">Host endoplasmic reticulum</keyword>
<accession>A0A0E3GNI1</accession>
<keyword evidence="8 12" id="KW-0946">Virion</keyword>
<dbReference type="HAMAP" id="MF_04130">
    <property type="entry name" value="Rota_VP7"/>
    <property type="match status" value="1"/>
</dbReference>
<evidence type="ECO:0000256" key="1">
    <source>
        <dbReference type="ARBA" id="ARBA00022561"/>
    </source>
</evidence>
<evidence type="ECO:0000256" key="9">
    <source>
        <dbReference type="ARBA" id="ARBA00023157"/>
    </source>
</evidence>
<comment type="function">
    <text evidence="12">Calcium-binding protein that interacts with rotavirus cell receptors once the initial attachment by VP4 has been achieved. Rotavirus attachment and entry into the host cell probably involves multiple sequential contacts between the outer capsid proteins VP4 and VP7, and the cell receptors. Following entry into the host cell, low intracellular or intravesicular Ca(2+) concentration probably causes the calcium-stabilized VP7 trimers to dissociate from the virion. This step is probably necessary for the membrane-disrupting entry step and the release of VP4, which is locked onto the virion by VP7.</text>
</comment>
<keyword evidence="7 12" id="KW-0106">Calcium</keyword>
<comment type="subunit">
    <text evidence="12">Homotrimer; disulfide-linked. 2 Ca(2+) ions bound at each subunit interface in the trimer hold the trimer together. Interacts with the intermediate capsid protein VP6. Interacts with the outer capsid protein VP5*.</text>
</comment>
<evidence type="ECO:0000256" key="11">
    <source>
        <dbReference type="ARBA" id="ARBA00023184"/>
    </source>
</evidence>
<evidence type="ECO:0000256" key="6">
    <source>
        <dbReference type="ARBA" id="ARBA00022770"/>
    </source>
</evidence>
<dbReference type="GO" id="GO:0046872">
    <property type="term" value="F:metal ion binding"/>
    <property type="evidence" value="ECO:0007669"/>
    <property type="project" value="UniProtKB-KW"/>
</dbReference>